<evidence type="ECO:0000313" key="1">
    <source>
        <dbReference type="EMBL" id="OZI30757.1"/>
    </source>
</evidence>
<dbReference type="RefSeq" id="WP_094855180.1">
    <property type="nucleotide sequence ID" value="NZ_NEVM01000005.1"/>
</dbReference>
<comment type="caution">
    <text evidence="1">The sequence shown here is derived from an EMBL/GenBank/DDBJ whole genome shotgun (WGS) entry which is preliminary data.</text>
</comment>
<proteinExistence type="predicted"/>
<accession>A0A261S183</accession>
<dbReference type="OrthoDB" id="8607264at2"/>
<evidence type="ECO:0008006" key="3">
    <source>
        <dbReference type="Google" id="ProtNLM"/>
    </source>
</evidence>
<dbReference type="PIRSF" id="PIRSF018634">
    <property type="entry name" value="UCP018634"/>
    <property type="match status" value="1"/>
</dbReference>
<protein>
    <recommendedName>
        <fullName evidence="3">Addiction module toxin RelE</fullName>
    </recommendedName>
</protein>
<reference evidence="2" key="1">
    <citation type="submission" date="2017-05" db="EMBL/GenBank/DDBJ databases">
        <title>Complete and WGS of Bordetella genogroups.</title>
        <authorList>
            <person name="Spilker T."/>
            <person name="Lipuma J."/>
        </authorList>
    </citation>
    <scope>NUCLEOTIDE SEQUENCE [LARGE SCALE GENOMIC DNA]</scope>
    <source>
        <strain evidence="2">AU16122</strain>
    </source>
</reference>
<dbReference type="Proteomes" id="UP000216020">
    <property type="component" value="Unassembled WGS sequence"/>
</dbReference>
<dbReference type="AlphaFoldDB" id="A0A261S183"/>
<dbReference type="InterPro" id="IPR009387">
    <property type="entry name" value="HigB-2"/>
</dbReference>
<evidence type="ECO:0000313" key="2">
    <source>
        <dbReference type="Proteomes" id="UP000216020"/>
    </source>
</evidence>
<gene>
    <name evidence="1" type="ORF">CAL29_22475</name>
</gene>
<dbReference type="EMBL" id="NEVM01000005">
    <property type="protein sequence ID" value="OZI30757.1"/>
    <property type="molecule type" value="Genomic_DNA"/>
</dbReference>
<dbReference type="Pfam" id="PF06296">
    <property type="entry name" value="RelE"/>
    <property type="match status" value="1"/>
</dbReference>
<name>A0A261S183_9BORD</name>
<sequence>MKVLKRRDFARWQRGERLLDSVLCQAVKEMEVGLVDADLGGCLYKMRVARPGEGKRGGYRTLLSARMGARYVFLHGFPKNDKANVTSGEKKALQYAGKVFLALSFEELTKAVQAGVLLEVCCDEQAH</sequence>
<keyword evidence="2" id="KW-1185">Reference proteome</keyword>
<organism evidence="1 2">
    <name type="scientific">Bordetella genomosp. 10</name>
    <dbReference type="NCBI Taxonomy" id="1416804"/>
    <lineage>
        <taxon>Bacteria</taxon>
        <taxon>Pseudomonadati</taxon>
        <taxon>Pseudomonadota</taxon>
        <taxon>Betaproteobacteria</taxon>
        <taxon>Burkholderiales</taxon>
        <taxon>Alcaligenaceae</taxon>
        <taxon>Bordetella</taxon>
    </lineage>
</organism>